<evidence type="ECO:0000313" key="6">
    <source>
        <dbReference type="Proteomes" id="UP000515861"/>
    </source>
</evidence>
<gene>
    <name evidence="5" type="ORF">H8M03_12565</name>
</gene>
<dbReference type="InterPro" id="IPR036390">
    <property type="entry name" value="WH_DNA-bd_sf"/>
</dbReference>
<dbReference type="InterPro" id="IPR014710">
    <property type="entry name" value="RmlC-like_jellyroll"/>
</dbReference>
<keyword evidence="1" id="KW-0805">Transcription regulation</keyword>
<organism evidence="5 6">
    <name type="scientific">Sphingomonas sabuli</name>
    <dbReference type="NCBI Taxonomy" id="2764186"/>
    <lineage>
        <taxon>Bacteria</taxon>
        <taxon>Pseudomonadati</taxon>
        <taxon>Pseudomonadota</taxon>
        <taxon>Alphaproteobacteria</taxon>
        <taxon>Sphingomonadales</taxon>
        <taxon>Sphingomonadaceae</taxon>
        <taxon>Sphingomonas</taxon>
    </lineage>
</organism>
<keyword evidence="2" id="KW-0238">DNA-binding</keyword>
<evidence type="ECO:0000256" key="1">
    <source>
        <dbReference type="ARBA" id="ARBA00023015"/>
    </source>
</evidence>
<dbReference type="EMBL" id="CP060697">
    <property type="protein sequence ID" value="QNM82796.1"/>
    <property type="molecule type" value="Genomic_DNA"/>
</dbReference>
<evidence type="ECO:0000259" key="4">
    <source>
        <dbReference type="PROSITE" id="PS51063"/>
    </source>
</evidence>
<evidence type="ECO:0000256" key="3">
    <source>
        <dbReference type="ARBA" id="ARBA00023163"/>
    </source>
</evidence>
<reference evidence="5 6" key="1">
    <citation type="submission" date="2020-08" db="EMBL/GenBank/DDBJ databases">
        <title>Sphingomonas sp. sand1-3 16S ribosomal RNA gene Genome sequencing and assembly.</title>
        <authorList>
            <person name="Kang M."/>
        </authorList>
    </citation>
    <scope>NUCLEOTIDE SEQUENCE [LARGE SCALE GENOMIC DNA]</scope>
    <source>
        <strain evidence="6">sand1-3</strain>
    </source>
</reference>
<dbReference type="InterPro" id="IPR018490">
    <property type="entry name" value="cNMP-bd_dom_sf"/>
</dbReference>
<accession>A0A7G9L2E7</accession>
<evidence type="ECO:0000256" key="2">
    <source>
        <dbReference type="ARBA" id="ARBA00023125"/>
    </source>
</evidence>
<dbReference type="GO" id="GO:0003677">
    <property type="term" value="F:DNA binding"/>
    <property type="evidence" value="ECO:0007669"/>
    <property type="project" value="UniProtKB-KW"/>
</dbReference>
<dbReference type="Pfam" id="PF00027">
    <property type="entry name" value="cNMP_binding"/>
    <property type="match status" value="1"/>
</dbReference>
<proteinExistence type="predicted"/>
<dbReference type="GO" id="GO:0006355">
    <property type="term" value="P:regulation of DNA-templated transcription"/>
    <property type="evidence" value="ECO:0007669"/>
    <property type="project" value="InterPro"/>
</dbReference>
<dbReference type="SMART" id="SM00419">
    <property type="entry name" value="HTH_CRP"/>
    <property type="match status" value="1"/>
</dbReference>
<keyword evidence="6" id="KW-1185">Reference proteome</keyword>
<dbReference type="CDD" id="cd00038">
    <property type="entry name" value="CAP_ED"/>
    <property type="match status" value="1"/>
</dbReference>
<keyword evidence="3" id="KW-0804">Transcription</keyword>
<protein>
    <submittedName>
        <fullName evidence="5">Crp/Fnr family transcriptional regulator</fullName>
    </submittedName>
</protein>
<dbReference type="PROSITE" id="PS51063">
    <property type="entry name" value="HTH_CRP_2"/>
    <property type="match status" value="1"/>
</dbReference>
<dbReference type="Gene3D" id="1.10.10.10">
    <property type="entry name" value="Winged helix-like DNA-binding domain superfamily/Winged helix DNA-binding domain"/>
    <property type="match status" value="1"/>
</dbReference>
<dbReference type="AlphaFoldDB" id="A0A7G9L2E7"/>
<name>A0A7G9L2E7_9SPHN</name>
<dbReference type="SUPFAM" id="SSF46785">
    <property type="entry name" value="Winged helix' DNA-binding domain"/>
    <property type="match status" value="1"/>
</dbReference>
<dbReference type="RefSeq" id="WP_187479751.1">
    <property type="nucleotide sequence ID" value="NZ_CP060697.1"/>
</dbReference>
<dbReference type="InterPro" id="IPR012318">
    <property type="entry name" value="HTH_CRP"/>
</dbReference>
<dbReference type="Gene3D" id="2.60.120.10">
    <property type="entry name" value="Jelly Rolls"/>
    <property type="match status" value="1"/>
</dbReference>
<dbReference type="InterPro" id="IPR036388">
    <property type="entry name" value="WH-like_DNA-bd_sf"/>
</dbReference>
<dbReference type="Proteomes" id="UP000515861">
    <property type="component" value="Chromosome"/>
</dbReference>
<dbReference type="KEGG" id="ssau:H8M03_12565"/>
<dbReference type="SUPFAM" id="SSF51206">
    <property type="entry name" value="cAMP-binding domain-like"/>
    <property type="match status" value="1"/>
</dbReference>
<feature type="domain" description="HTH crp-type" evidence="4">
    <location>
        <begin position="150"/>
        <end position="224"/>
    </location>
</feature>
<sequence length="247" mass="27294">MGLLSVRNRFIEKLRNFATLSDPAEAALEAATRNASKLPARRDLIREGDRPGPVFVVLDGWACRYKILPNGGRQILAYLMPGDCCDLHIGLLAEMDHGIQTITPAQVATISGGEMDSLLTDHRGFARAMYITQLVDEGTMRAWITSMGRRTSKERASHLLCELYLRARNIGLTDGIELVLPLSQIMLADSLGMTPVHLNRVLKELRLSGTIQLRRGSVAIVDPARLAQIAGFDENYLHRRLRPAIAG</sequence>
<evidence type="ECO:0000313" key="5">
    <source>
        <dbReference type="EMBL" id="QNM82796.1"/>
    </source>
</evidence>
<dbReference type="InterPro" id="IPR000595">
    <property type="entry name" value="cNMP-bd_dom"/>
</dbReference>
<dbReference type="Pfam" id="PF13545">
    <property type="entry name" value="HTH_Crp_2"/>
    <property type="match status" value="1"/>
</dbReference>